<evidence type="ECO:0000256" key="8">
    <source>
        <dbReference type="ARBA" id="ARBA00023163"/>
    </source>
</evidence>
<dbReference type="AlphaFoldDB" id="A0A5J4ZTF1"/>
<dbReference type="CDD" id="cd01960">
    <property type="entry name" value="nsLTP1"/>
    <property type="match status" value="1"/>
</dbReference>
<keyword evidence="9" id="KW-0539">Nucleus</keyword>
<evidence type="ECO:0000256" key="2">
    <source>
        <dbReference type="ARBA" id="ARBA00009748"/>
    </source>
</evidence>
<feature type="compositionally biased region" description="Low complexity" evidence="11">
    <location>
        <begin position="267"/>
        <end position="277"/>
    </location>
</feature>
<proteinExistence type="inferred from homology"/>
<evidence type="ECO:0000256" key="9">
    <source>
        <dbReference type="ARBA" id="ARBA00023242"/>
    </source>
</evidence>
<comment type="subcellular location">
    <subcellularLocation>
        <location evidence="1">Nucleus</location>
    </subcellularLocation>
</comment>
<reference evidence="14 15" key="1">
    <citation type="submission" date="2019-09" db="EMBL/GenBank/DDBJ databases">
        <title>A chromosome-level genome assembly of the Chinese tupelo Nyssa sinensis.</title>
        <authorList>
            <person name="Yang X."/>
            <person name="Kang M."/>
            <person name="Yang Y."/>
            <person name="Xiong H."/>
            <person name="Wang M."/>
            <person name="Zhang Z."/>
            <person name="Wang Z."/>
            <person name="Wu H."/>
            <person name="Ma T."/>
            <person name="Liu J."/>
            <person name="Xi Z."/>
        </authorList>
    </citation>
    <scope>NUCLEOTIDE SEQUENCE [LARGE SCALE GENOMIC DNA]</scope>
    <source>
        <strain evidence="14">J267</strain>
        <tissue evidence="14">Leaf</tissue>
    </source>
</reference>
<evidence type="ECO:0000256" key="7">
    <source>
        <dbReference type="ARBA" id="ARBA00023125"/>
    </source>
</evidence>
<dbReference type="InterPro" id="IPR016177">
    <property type="entry name" value="DNA-bd_dom_sf"/>
</dbReference>
<feature type="chain" id="PRO_5023841981" description="Non-specific lipid-transfer protein" evidence="12">
    <location>
        <begin position="25"/>
        <end position="307"/>
    </location>
</feature>
<dbReference type="PANTHER" id="PTHR31190">
    <property type="entry name" value="DNA-BINDING DOMAIN"/>
    <property type="match status" value="1"/>
</dbReference>
<dbReference type="Proteomes" id="UP000325577">
    <property type="component" value="Linkage Group LG6"/>
</dbReference>
<dbReference type="SUPFAM" id="SSF47699">
    <property type="entry name" value="Bifunctional inhibitor/lipid-transfer protein/seed storage 2S albumin"/>
    <property type="match status" value="1"/>
</dbReference>
<evidence type="ECO:0000256" key="6">
    <source>
        <dbReference type="ARBA" id="ARBA00023121"/>
    </source>
</evidence>
<feature type="domain" description="AP2/ERF" evidence="13">
    <location>
        <begin position="188"/>
        <end position="246"/>
    </location>
</feature>
<dbReference type="PROSITE" id="PS51032">
    <property type="entry name" value="AP2_ERF"/>
    <property type="match status" value="1"/>
</dbReference>
<dbReference type="Gene3D" id="1.10.110.10">
    <property type="entry name" value="Plant lipid-transfer and hydrophobic proteins"/>
    <property type="match status" value="1"/>
</dbReference>
<keyword evidence="15" id="KW-1185">Reference proteome</keyword>
<evidence type="ECO:0000256" key="10">
    <source>
        <dbReference type="RuleBase" id="RU000628"/>
    </source>
</evidence>
<dbReference type="Pfam" id="PF00234">
    <property type="entry name" value="Tryp_alpha_amyl"/>
    <property type="match status" value="1"/>
</dbReference>
<evidence type="ECO:0000259" key="13">
    <source>
        <dbReference type="PROSITE" id="PS51032"/>
    </source>
</evidence>
<feature type="compositionally biased region" description="Basic and acidic residues" evidence="11">
    <location>
        <begin position="254"/>
        <end position="266"/>
    </location>
</feature>
<comment type="similarity">
    <text evidence="2 10">Belongs to the plant LTP family.</text>
</comment>
<keyword evidence="5" id="KW-0805">Transcription regulation</keyword>
<dbReference type="InterPro" id="IPR044808">
    <property type="entry name" value="ERF_plant"/>
</dbReference>
<evidence type="ECO:0000256" key="4">
    <source>
        <dbReference type="ARBA" id="ARBA00022821"/>
    </source>
</evidence>
<sequence>MKGVVISVMVVLAMIQLMVEPGQALTCGQVDASLAPCVPYLTGGGNPAPACCDGVKNIKGMAATSADRRAACNCVKEAANRYSNLKDDAAQALPSKCESDFAVLESIRQHLLDDSDVSDTFLTMSSSNASVFHSNSGFNIQFSMENYAEMPSNVDDFAEIEIKSEYCEVLVGEPVAERGGCAPPEWRRYRGVRRRPWGKFAAEIRDPNKKGTRMWLGTYDTAEDAALAYDRAAFKLRGSRALVNFPHLIGSNKSEPDRVAPKRRSPEPSSSLSSSSSSKRKKLRVSSTAEAELDSEISRIELFEVDA</sequence>
<dbReference type="PANTHER" id="PTHR31190:SF407">
    <property type="entry name" value="ETHYLENE-RESPONSIVE TRANSCRIPTION FACTOR 13-LIKE"/>
    <property type="match status" value="1"/>
</dbReference>
<feature type="region of interest" description="Disordered" evidence="11">
    <location>
        <begin position="253"/>
        <end position="292"/>
    </location>
</feature>
<protein>
    <recommendedName>
        <fullName evidence="10">Non-specific lipid-transfer protein</fullName>
    </recommendedName>
</protein>
<dbReference type="Gene3D" id="3.30.730.10">
    <property type="entry name" value="AP2/ERF domain"/>
    <property type="match status" value="1"/>
</dbReference>
<dbReference type="InterPro" id="IPR036312">
    <property type="entry name" value="Bifun_inhib/LTP/seed_sf"/>
</dbReference>
<dbReference type="InterPro" id="IPR000528">
    <property type="entry name" value="Plant_nsLTP"/>
</dbReference>
<dbReference type="Pfam" id="PF00847">
    <property type="entry name" value="AP2"/>
    <property type="match status" value="1"/>
</dbReference>
<evidence type="ECO:0000313" key="15">
    <source>
        <dbReference type="Proteomes" id="UP000325577"/>
    </source>
</evidence>
<keyword evidence="3 10" id="KW-0813">Transport</keyword>
<evidence type="ECO:0000256" key="5">
    <source>
        <dbReference type="ARBA" id="ARBA00023015"/>
    </source>
</evidence>
<dbReference type="SMART" id="SM00499">
    <property type="entry name" value="AAI"/>
    <property type="match status" value="1"/>
</dbReference>
<dbReference type="InterPro" id="IPR016140">
    <property type="entry name" value="Bifunc_inhib/LTP/seed_store"/>
</dbReference>
<dbReference type="InterPro" id="IPR001471">
    <property type="entry name" value="AP2/ERF_dom"/>
</dbReference>
<keyword evidence="6 10" id="KW-0446">Lipid-binding</keyword>
<name>A0A5J4ZTF1_9ASTE</name>
<gene>
    <name evidence="14" type="ORF">F0562_014703</name>
</gene>
<dbReference type="SMART" id="SM00380">
    <property type="entry name" value="AP2"/>
    <property type="match status" value="1"/>
</dbReference>
<dbReference type="InterPro" id="IPR036955">
    <property type="entry name" value="AP2/ERF_dom_sf"/>
</dbReference>
<dbReference type="GO" id="GO:0005634">
    <property type="term" value="C:nucleus"/>
    <property type="evidence" value="ECO:0007669"/>
    <property type="project" value="UniProtKB-SubCell"/>
</dbReference>
<dbReference type="GO" id="GO:0008289">
    <property type="term" value="F:lipid binding"/>
    <property type="evidence" value="ECO:0007669"/>
    <property type="project" value="UniProtKB-KW"/>
</dbReference>
<comment type="function">
    <text evidence="10">Plant non-specific lipid-transfer proteins transfer phospholipids as well as galactolipids across membranes. May play a role in wax or cutin deposition in the cell walls of expanding epidermal cells and certain secretory tissues.</text>
</comment>
<evidence type="ECO:0000313" key="14">
    <source>
        <dbReference type="EMBL" id="KAA8520447.1"/>
    </source>
</evidence>
<organism evidence="14 15">
    <name type="scientific">Nyssa sinensis</name>
    <dbReference type="NCBI Taxonomy" id="561372"/>
    <lineage>
        <taxon>Eukaryota</taxon>
        <taxon>Viridiplantae</taxon>
        <taxon>Streptophyta</taxon>
        <taxon>Embryophyta</taxon>
        <taxon>Tracheophyta</taxon>
        <taxon>Spermatophyta</taxon>
        <taxon>Magnoliopsida</taxon>
        <taxon>eudicotyledons</taxon>
        <taxon>Gunneridae</taxon>
        <taxon>Pentapetalae</taxon>
        <taxon>asterids</taxon>
        <taxon>Cornales</taxon>
        <taxon>Nyssaceae</taxon>
        <taxon>Nyssa</taxon>
    </lineage>
</organism>
<feature type="signal peptide" evidence="12">
    <location>
        <begin position="1"/>
        <end position="24"/>
    </location>
</feature>
<dbReference type="PRINTS" id="PR00367">
    <property type="entry name" value="ETHRSPELEMNT"/>
</dbReference>
<evidence type="ECO:0000256" key="3">
    <source>
        <dbReference type="ARBA" id="ARBA00022448"/>
    </source>
</evidence>
<keyword evidence="12" id="KW-0732">Signal</keyword>
<evidence type="ECO:0000256" key="11">
    <source>
        <dbReference type="SAM" id="MobiDB-lite"/>
    </source>
</evidence>
<dbReference type="GO" id="GO:0003700">
    <property type="term" value="F:DNA-binding transcription factor activity"/>
    <property type="evidence" value="ECO:0007669"/>
    <property type="project" value="InterPro"/>
</dbReference>
<keyword evidence="4" id="KW-0611">Plant defense</keyword>
<dbReference type="SUPFAM" id="SSF54171">
    <property type="entry name" value="DNA-binding domain"/>
    <property type="match status" value="1"/>
</dbReference>
<dbReference type="OrthoDB" id="649864at2759"/>
<evidence type="ECO:0000256" key="1">
    <source>
        <dbReference type="ARBA" id="ARBA00004123"/>
    </source>
</evidence>
<dbReference type="EMBL" id="CM018049">
    <property type="protein sequence ID" value="KAA8520447.1"/>
    <property type="molecule type" value="Genomic_DNA"/>
</dbReference>
<dbReference type="GO" id="GO:0006952">
    <property type="term" value="P:defense response"/>
    <property type="evidence" value="ECO:0007669"/>
    <property type="project" value="UniProtKB-KW"/>
</dbReference>
<evidence type="ECO:0000256" key="12">
    <source>
        <dbReference type="SAM" id="SignalP"/>
    </source>
</evidence>
<dbReference type="PRINTS" id="PR00382">
    <property type="entry name" value="LIPIDTRNSFER"/>
</dbReference>
<accession>A0A5J4ZTF1</accession>
<dbReference type="GO" id="GO:0009873">
    <property type="term" value="P:ethylene-activated signaling pathway"/>
    <property type="evidence" value="ECO:0007669"/>
    <property type="project" value="InterPro"/>
</dbReference>
<dbReference type="CDD" id="cd00018">
    <property type="entry name" value="AP2"/>
    <property type="match status" value="1"/>
</dbReference>
<dbReference type="GO" id="GO:0006869">
    <property type="term" value="P:lipid transport"/>
    <property type="evidence" value="ECO:0007669"/>
    <property type="project" value="InterPro"/>
</dbReference>
<keyword evidence="8" id="KW-0804">Transcription</keyword>
<dbReference type="FunFam" id="3.30.730.10:FF:000001">
    <property type="entry name" value="Ethylene-responsive transcription factor 2"/>
    <property type="match status" value="1"/>
</dbReference>
<dbReference type="GO" id="GO:0003677">
    <property type="term" value="F:DNA binding"/>
    <property type="evidence" value="ECO:0007669"/>
    <property type="project" value="UniProtKB-KW"/>
</dbReference>
<keyword evidence="7" id="KW-0238">DNA-binding</keyword>